<dbReference type="PANTHER" id="PTHR11439:SF470">
    <property type="entry name" value="CYSTEINE-RICH RLK (RECEPTOR-LIKE PROTEIN KINASE) 8"/>
    <property type="match status" value="1"/>
</dbReference>
<proteinExistence type="predicted"/>
<dbReference type="InterPro" id="IPR043502">
    <property type="entry name" value="DNA/RNA_pol_sf"/>
</dbReference>
<dbReference type="PaxDb" id="4097-A0A1S3XK51"/>
<reference evidence="1" key="1">
    <citation type="submission" date="2025-08" db="UniProtKB">
        <authorList>
            <consortium name="RefSeq"/>
        </authorList>
    </citation>
    <scope>IDENTIFICATION</scope>
</reference>
<gene>
    <name evidence="1" type="primary">LOC107766019</name>
</gene>
<dbReference type="RefSeq" id="XP_016440214.1">
    <property type="nucleotide sequence ID" value="XM_016584728.1"/>
</dbReference>
<sequence length="260" mass="29311">MTTIRTVIAVAIKKGWKMYQPDVNNAFLHEDLDEERKIATDLLSEFGYLDCKPVSSPLDVTFKLRFMHVPTSAHFSTGFHVLHYVKGTLGQGLFMAADPDFTLQAYCDSDWASCPTSRRSVSGYLVLFSGSLLTWKSKKQHTVALSSAEAEYRSMRRVVAELAWLTRLLHELFVVSVVPVPLHCDNQSAIYIAKIPVFHERTKHINLDCHFVHEKLHDGLISLSFVPSKLQLADMLTKPLFGVTHQFILSKLGVANRPPT</sequence>
<organism evidence="1">
    <name type="scientific">Nicotiana tabacum</name>
    <name type="common">Common tobacco</name>
    <dbReference type="NCBI Taxonomy" id="4097"/>
    <lineage>
        <taxon>Eukaryota</taxon>
        <taxon>Viridiplantae</taxon>
        <taxon>Streptophyta</taxon>
        <taxon>Embryophyta</taxon>
        <taxon>Tracheophyta</taxon>
        <taxon>Spermatophyta</taxon>
        <taxon>Magnoliopsida</taxon>
        <taxon>eudicotyledons</taxon>
        <taxon>Gunneridae</taxon>
        <taxon>Pentapetalae</taxon>
        <taxon>asterids</taxon>
        <taxon>lamiids</taxon>
        <taxon>Solanales</taxon>
        <taxon>Solanaceae</taxon>
        <taxon>Nicotianoideae</taxon>
        <taxon>Nicotianeae</taxon>
        <taxon>Nicotiana</taxon>
    </lineage>
</organism>
<dbReference type="PANTHER" id="PTHR11439">
    <property type="entry name" value="GAG-POL-RELATED RETROTRANSPOSON"/>
    <property type="match status" value="1"/>
</dbReference>
<dbReference type="SUPFAM" id="SSF56672">
    <property type="entry name" value="DNA/RNA polymerases"/>
    <property type="match status" value="1"/>
</dbReference>
<dbReference type="AlphaFoldDB" id="A0A1S3XK51"/>
<accession>A0A1S3XK51</accession>
<evidence type="ECO:0000313" key="1">
    <source>
        <dbReference type="RefSeq" id="XP_016440214.1"/>
    </source>
</evidence>
<protein>
    <submittedName>
        <fullName evidence="1">Uncharacterized mitochondrial protein AtMg00810-like</fullName>
    </submittedName>
</protein>
<dbReference type="CDD" id="cd09272">
    <property type="entry name" value="RNase_HI_RT_Ty1"/>
    <property type="match status" value="1"/>
</dbReference>
<name>A0A1S3XK51_TOBAC</name>
<dbReference type="STRING" id="4097.A0A1S3XK51"/>
<dbReference type="OrthoDB" id="414945at2759"/>
<dbReference type="KEGG" id="nta:107766019"/>